<proteinExistence type="predicted"/>
<gene>
    <name evidence="2" type="ORF">TWF718_009587</name>
</gene>
<keyword evidence="3" id="KW-1185">Reference proteome</keyword>
<organism evidence="2 3">
    <name type="scientific">Orbilia javanica</name>
    <dbReference type="NCBI Taxonomy" id="47235"/>
    <lineage>
        <taxon>Eukaryota</taxon>
        <taxon>Fungi</taxon>
        <taxon>Dikarya</taxon>
        <taxon>Ascomycota</taxon>
        <taxon>Pezizomycotina</taxon>
        <taxon>Orbiliomycetes</taxon>
        <taxon>Orbiliales</taxon>
        <taxon>Orbiliaceae</taxon>
        <taxon>Orbilia</taxon>
    </lineage>
</organism>
<evidence type="ECO:0000256" key="1">
    <source>
        <dbReference type="SAM" id="MobiDB-lite"/>
    </source>
</evidence>
<feature type="compositionally biased region" description="Basic residues" evidence="1">
    <location>
        <begin position="73"/>
        <end position="86"/>
    </location>
</feature>
<feature type="region of interest" description="Disordered" evidence="1">
    <location>
        <begin position="69"/>
        <end position="100"/>
    </location>
</feature>
<dbReference type="EMBL" id="JAVHNR010000007">
    <property type="protein sequence ID" value="KAK6336799.1"/>
    <property type="molecule type" value="Genomic_DNA"/>
</dbReference>
<dbReference type="AlphaFoldDB" id="A0AAN8MKG7"/>
<evidence type="ECO:0000313" key="3">
    <source>
        <dbReference type="Proteomes" id="UP001313282"/>
    </source>
</evidence>
<accession>A0AAN8MKG7</accession>
<reference evidence="2 3" key="1">
    <citation type="submission" date="2019-10" db="EMBL/GenBank/DDBJ databases">
        <authorList>
            <person name="Palmer J.M."/>
        </authorList>
    </citation>
    <scope>NUCLEOTIDE SEQUENCE [LARGE SCALE GENOMIC DNA]</scope>
    <source>
        <strain evidence="2 3">TWF718</strain>
    </source>
</reference>
<evidence type="ECO:0000313" key="2">
    <source>
        <dbReference type="EMBL" id="KAK6336799.1"/>
    </source>
</evidence>
<sequence>MCYDLKTYRCGHYKRTFTNCKCTAHCSGEQRQPTSCPQWFCDKKPYYSDGSCERDHIVNISIGHYFSPETGRRGRYRPGQHLRSLRPPRSSSTTSPRSTLFGLSGSSLPSTLMGHLAIHPDELILDRDPFGSDDIEDSLTEQRAFRIGVSSAANPGEYFASIPRVFGTPQGPQHGLSPTDLFELIAREIGVHDGDIEPVANALEGIIRGIDAETRPSRRPATRRGGVSGRPIRINAPPNLRPFRPAHAAVGNTPSTAAPDLMDLDDEDQFLEELLARTFNGTAGGSAQRNGGNARPGGIYLLKISHQESFP</sequence>
<protein>
    <submittedName>
        <fullName evidence="2">Uncharacterized protein</fullName>
    </submittedName>
</protein>
<name>A0AAN8MKG7_9PEZI</name>
<comment type="caution">
    <text evidence="2">The sequence shown here is derived from an EMBL/GenBank/DDBJ whole genome shotgun (WGS) entry which is preliminary data.</text>
</comment>
<feature type="region of interest" description="Disordered" evidence="1">
    <location>
        <begin position="215"/>
        <end position="245"/>
    </location>
</feature>
<dbReference type="Proteomes" id="UP001313282">
    <property type="component" value="Unassembled WGS sequence"/>
</dbReference>
<feature type="compositionally biased region" description="Low complexity" evidence="1">
    <location>
        <begin position="87"/>
        <end position="100"/>
    </location>
</feature>